<reference evidence="4 5" key="1">
    <citation type="submission" date="2015-05" db="EMBL/GenBank/DDBJ databases">
        <title>Distinctive expansion of gene families associated with plant cell wall degradation and secondary metabolism in the genomes of grapevine trunk pathogens.</title>
        <authorList>
            <person name="Lawrence D.P."/>
            <person name="Travadon R."/>
            <person name="Rolshausen P.E."/>
            <person name="Baumgartner K."/>
        </authorList>
    </citation>
    <scope>NUCLEOTIDE SEQUENCE [LARGE SCALE GENOMIC DNA]</scope>
    <source>
        <strain evidence="4">UCRPC4</strain>
    </source>
</reference>
<protein>
    <submittedName>
        <fullName evidence="4">Putative dil and ankyrin domain-containing protein</fullName>
    </submittedName>
</protein>
<dbReference type="InterPro" id="IPR002710">
    <property type="entry name" value="Dilute_dom"/>
</dbReference>
<dbReference type="PANTHER" id="PTHR16027:SF6">
    <property type="entry name" value="DILUTE DOMAIN-CONTAINING PROTEIN"/>
    <property type="match status" value="1"/>
</dbReference>
<dbReference type="Pfam" id="PF12796">
    <property type="entry name" value="Ank_2"/>
    <property type="match status" value="1"/>
</dbReference>
<feature type="compositionally biased region" description="Basic and acidic residues" evidence="2">
    <location>
        <begin position="1"/>
        <end position="14"/>
    </location>
</feature>
<dbReference type="InterPro" id="IPR052072">
    <property type="entry name" value="Vascular_dev_regulator"/>
</dbReference>
<dbReference type="GO" id="GO:0051020">
    <property type="term" value="F:GTPase binding"/>
    <property type="evidence" value="ECO:0007669"/>
    <property type="project" value="TreeGrafter"/>
</dbReference>
<feature type="region of interest" description="Disordered" evidence="2">
    <location>
        <begin position="1"/>
        <end position="49"/>
    </location>
</feature>
<dbReference type="InterPro" id="IPR036770">
    <property type="entry name" value="Ankyrin_rpt-contain_sf"/>
</dbReference>
<feature type="compositionally biased region" description="Polar residues" evidence="2">
    <location>
        <begin position="736"/>
        <end position="750"/>
    </location>
</feature>
<keyword evidence="1" id="KW-0040">ANK repeat</keyword>
<dbReference type="SUPFAM" id="SSF48403">
    <property type="entry name" value="Ankyrin repeat"/>
    <property type="match status" value="1"/>
</dbReference>
<feature type="compositionally biased region" description="Basic and acidic residues" evidence="2">
    <location>
        <begin position="501"/>
        <end position="512"/>
    </location>
</feature>
<feature type="region of interest" description="Disordered" evidence="2">
    <location>
        <begin position="697"/>
        <end position="789"/>
    </location>
</feature>
<dbReference type="PROSITE" id="PS50297">
    <property type="entry name" value="ANK_REP_REGION"/>
    <property type="match status" value="1"/>
</dbReference>
<comment type="caution">
    <text evidence="4">The sequence shown here is derived from an EMBL/GenBank/DDBJ whole genome shotgun (WGS) entry which is preliminary data.</text>
</comment>
<dbReference type="InterPro" id="IPR037986">
    <property type="entry name" value="Myo5p-like_CBD_DIL"/>
</dbReference>
<accession>A0A0G2ES87</accession>
<dbReference type="Pfam" id="PF01843">
    <property type="entry name" value="DIL"/>
    <property type="match status" value="1"/>
</dbReference>
<dbReference type="SMART" id="SM00248">
    <property type="entry name" value="ANK"/>
    <property type="match status" value="2"/>
</dbReference>
<feature type="region of interest" description="Disordered" evidence="2">
    <location>
        <begin position="500"/>
        <end position="525"/>
    </location>
</feature>
<evidence type="ECO:0000313" key="4">
    <source>
        <dbReference type="EMBL" id="KKY25021.1"/>
    </source>
</evidence>
<feature type="repeat" description="ANK" evidence="1">
    <location>
        <begin position="174"/>
        <end position="206"/>
    </location>
</feature>
<dbReference type="PANTHER" id="PTHR16027">
    <property type="entry name" value="DILUTE DOMAIN-CONTAINING PROTEIN YPR089W"/>
    <property type="match status" value="1"/>
</dbReference>
<keyword evidence="5" id="KW-1185">Reference proteome</keyword>
<evidence type="ECO:0000256" key="2">
    <source>
        <dbReference type="SAM" id="MobiDB-lite"/>
    </source>
</evidence>
<dbReference type="PROSITE" id="PS50088">
    <property type="entry name" value="ANK_REPEAT"/>
    <property type="match status" value="2"/>
</dbReference>
<evidence type="ECO:0000256" key="1">
    <source>
        <dbReference type="PROSITE-ProRule" id="PRU00023"/>
    </source>
</evidence>
<feature type="domain" description="Dilute" evidence="3">
    <location>
        <begin position="397"/>
        <end position="692"/>
    </location>
</feature>
<dbReference type="PROSITE" id="PS51126">
    <property type="entry name" value="DILUTE"/>
    <property type="match status" value="1"/>
</dbReference>
<dbReference type="OrthoDB" id="426293at2759"/>
<dbReference type="Gene3D" id="1.25.40.20">
    <property type="entry name" value="Ankyrin repeat-containing domain"/>
    <property type="match status" value="1"/>
</dbReference>
<gene>
    <name evidence="4" type="ORF">UCRPC4_g02078</name>
</gene>
<evidence type="ECO:0000259" key="3">
    <source>
        <dbReference type="PROSITE" id="PS51126"/>
    </source>
</evidence>
<name>A0A0G2ES87_PHACM</name>
<organism evidence="4 5">
    <name type="scientific">Phaeomoniella chlamydospora</name>
    <name type="common">Phaeoacremonium chlamydosporum</name>
    <dbReference type="NCBI Taxonomy" id="158046"/>
    <lineage>
        <taxon>Eukaryota</taxon>
        <taxon>Fungi</taxon>
        <taxon>Dikarya</taxon>
        <taxon>Ascomycota</taxon>
        <taxon>Pezizomycotina</taxon>
        <taxon>Eurotiomycetes</taxon>
        <taxon>Chaetothyriomycetidae</taxon>
        <taxon>Phaeomoniellales</taxon>
        <taxon>Phaeomoniellaceae</taxon>
        <taxon>Phaeomoniella</taxon>
    </lineage>
</organism>
<proteinExistence type="predicted"/>
<dbReference type="Proteomes" id="UP000053317">
    <property type="component" value="Unassembled WGS sequence"/>
</dbReference>
<dbReference type="SMART" id="SM01132">
    <property type="entry name" value="DIL"/>
    <property type="match status" value="1"/>
</dbReference>
<dbReference type="InterPro" id="IPR002110">
    <property type="entry name" value="Ankyrin_rpt"/>
</dbReference>
<dbReference type="AlphaFoldDB" id="A0A0G2ES87"/>
<dbReference type="CDD" id="cd15473">
    <property type="entry name" value="Myo5p-like_CBD_DIL_ANK"/>
    <property type="match status" value="1"/>
</dbReference>
<dbReference type="EMBL" id="LCWF01000050">
    <property type="protein sequence ID" value="KKY25021.1"/>
    <property type="molecule type" value="Genomic_DNA"/>
</dbReference>
<sequence length="843" mass="94812">MDLEDPTRSPHEDGAGFGEDDEDPFQKPKQLPPDLPTSLDDRRPFQTYGGETEMYDAWQGQSQFLTNPVPAKPLDFNLALDAPVYDDDTTPRLEDGESRLMTMLAAQAQHREEVDTGEDEVTIAEDPKITKDEKRSVLQKILNMAASNGDVERIQRLFNGKAKDFVDVNMPDEEGTPPLIYASCFGHNEVVEALLSAGADVDRCDRNQWSPLMWATTNRHKGIAKILLDHGASPDIKSSSGGTALDFVQPGSDFSKYLSDNGYNFGHEGFQDDFYDSGFAQDRFEEEMAENELKRRMLMQESAANLEVDISTLGFDEQPESPTELDEQEEFIWDRCVGDQMFVFQENDLDRILDLVITNMTPQRTPSQKPVPANLIFLMARYAHYHMTEPLLEDVLTNAMDRINEVVERHQWDMTILAFWIANATLLLHYMKKDTGLAEATTKFQLELAELINEIFILVIRDAERRMNKVLETALLDHETIPGFEDVAFQGEWKLLKAKSKPKEPEPLEKRFRPPSPKRRAQTSPRNITSLLSSTLFVLDLYDVHSVITAQILAQLFYWLGAEIFNRIMTNRRYMARTKAMQIRMNVSQLEDWARTNNRQPEHYEHGATTMTGENTIEAARRHLAPVIQLLQWLQCFSSLGDDEESLRNTLSQLRRLSPTQLIHAVKHYRQEVGEKGLTKPFMKFLIALDRGQQSLLPSTSDATSTPTNLPSSSTPSQAAKQPTEPSSSTSTPTSAVKNGNHTTPIPSEATTLPIPPTTPSKPSTIIPISSPSNIPDDPTSKTGFSTSKSITQDPALMLPFSLPSSTDMLITYGAGFGGVNRERERKYVPSVPPEWLGKLGVE</sequence>
<feature type="compositionally biased region" description="Low complexity" evidence="2">
    <location>
        <begin position="761"/>
        <end position="778"/>
    </location>
</feature>
<reference evidence="4 5" key="2">
    <citation type="submission" date="2015-05" db="EMBL/GenBank/DDBJ databases">
        <authorList>
            <person name="Morales-Cruz A."/>
            <person name="Amrine K.C."/>
            <person name="Cantu D."/>
        </authorList>
    </citation>
    <scope>NUCLEOTIDE SEQUENCE [LARGE SCALE GENOMIC DNA]</scope>
    <source>
        <strain evidence="4">UCRPC4</strain>
    </source>
</reference>
<feature type="repeat" description="ANK" evidence="1">
    <location>
        <begin position="207"/>
        <end position="239"/>
    </location>
</feature>
<feature type="compositionally biased region" description="Low complexity" evidence="2">
    <location>
        <begin position="704"/>
        <end position="735"/>
    </location>
</feature>
<evidence type="ECO:0000313" key="5">
    <source>
        <dbReference type="Proteomes" id="UP000053317"/>
    </source>
</evidence>